<sequence length="168" mass="19017">MSRFVHQVFVEGNSLQSYTVAIVVPDQESVSAALLVADSDANVLSFTNRQYDYSSSAQRPSREGDWPLKGELEVESEDDLTVDGLVPMSKICSDPRTEKLILQDMRRLGQENDLKGFEQVKVIRLIAEPFSIENGILTPTMKACRQIVRRRYAKEIEAMYMNQDPGRT</sequence>
<evidence type="ECO:0000256" key="2">
    <source>
        <dbReference type="ARBA" id="ARBA00022741"/>
    </source>
</evidence>
<dbReference type="OrthoDB" id="1700726at2759"/>
<reference evidence="4" key="1">
    <citation type="submission" date="2018-11" db="EMBL/GenBank/DDBJ databases">
        <authorList>
            <consortium name="Pathogen Informatics"/>
        </authorList>
    </citation>
    <scope>NUCLEOTIDE SEQUENCE</scope>
</reference>
<name>A0A448WPT9_9PLAT</name>
<evidence type="ECO:0000313" key="4">
    <source>
        <dbReference type="EMBL" id="VEL17134.1"/>
    </source>
</evidence>
<dbReference type="GO" id="GO:0005524">
    <property type="term" value="F:ATP binding"/>
    <property type="evidence" value="ECO:0007669"/>
    <property type="project" value="UniProtKB-KW"/>
</dbReference>
<accession>A0A448WPT9</accession>
<dbReference type="GO" id="GO:0004467">
    <property type="term" value="F:long-chain fatty acid-CoA ligase activity"/>
    <property type="evidence" value="ECO:0007669"/>
    <property type="project" value="TreeGrafter"/>
</dbReference>
<keyword evidence="1" id="KW-0436">Ligase</keyword>
<gene>
    <name evidence="4" type="ORF">PXEA_LOCUS10574</name>
</gene>
<evidence type="ECO:0008006" key="6">
    <source>
        <dbReference type="Google" id="ProtNLM"/>
    </source>
</evidence>
<dbReference type="AlphaFoldDB" id="A0A448WPT9"/>
<dbReference type="GO" id="GO:0016020">
    <property type="term" value="C:membrane"/>
    <property type="evidence" value="ECO:0007669"/>
    <property type="project" value="TreeGrafter"/>
</dbReference>
<dbReference type="PANTHER" id="PTHR43272:SF33">
    <property type="entry name" value="AMP-BINDING DOMAIN-CONTAINING PROTEIN-RELATED"/>
    <property type="match status" value="1"/>
</dbReference>
<keyword evidence="2" id="KW-0547">Nucleotide-binding</keyword>
<evidence type="ECO:0000256" key="3">
    <source>
        <dbReference type="ARBA" id="ARBA00022840"/>
    </source>
</evidence>
<dbReference type="EMBL" id="CAAALY010031229">
    <property type="protein sequence ID" value="VEL17134.1"/>
    <property type="molecule type" value="Genomic_DNA"/>
</dbReference>
<dbReference type="PANTHER" id="PTHR43272">
    <property type="entry name" value="LONG-CHAIN-FATTY-ACID--COA LIGASE"/>
    <property type="match status" value="1"/>
</dbReference>
<keyword evidence="3" id="KW-0067">ATP-binding</keyword>
<protein>
    <recommendedName>
        <fullName evidence="6">AMP-dependent synthetase/ligase domain-containing protein</fullName>
    </recommendedName>
</protein>
<organism evidence="4 5">
    <name type="scientific">Protopolystoma xenopodis</name>
    <dbReference type="NCBI Taxonomy" id="117903"/>
    <lineage>
        <taxon>Eukaryota</taxon>
        <taxon>Metazoa</taxon>
        <taxon>Spiralia</taxon>
        <taxon>Lophotrochozoa</taxon>
        <taxon>Platyhelminthes</taxon>
        <taxon>Monogenea</taxon>
        <taxon>Polyopisthocotylea</taxon>
        <taxon>Polystomatidea</taxon>
        <taxon>Polystomatidae</taxon>
        <taxon>Protopolystoma</taxon>
    </lineage>
</organism>
<evidence type="ECO:0000256" key="1">
    <source>
        <dbReference type="ARBA" id="ARBA00022598"/>
    </source>
</evidence>
<comment type="caution">
    <text evidence="4">The sequence shown here is derived from an EMBL/GenBank/DDBJ whole genome shotgun (WGS) entry which is preliminary data.</text>
</comment>
<keyword evidence="5" id="KW-1185">Reference proteome</keyword>
<dbReference type="GO" id="GO:0005783">
    <property type="term" value="C:endoplasmic reticulum"/>
    <property type="evidence" value="ECO:0007669"/>
    <property type="project" value="TreeGrafter"/>
</dbReference>
<proteinExistence type="predicted"/>
<dbReference type="Proteomes" id="UP000784294">
    <property type="component" value="Unassembled WGS sequence"/>
</dbReference>
<evidence type="ECO:0000313" key="5">
    <source>
        <dbReference type="Proteomes" id="UP000784294"/>
    </source>
</evidence>